<dbReference type="InterPro" id="IPR036259">
    <property type="entry name" value="MFS_trans_sf"/>
</dbReference>
<gene>
    <name evidence="9" type="ORF">O3I_020775</name>
</gene>
<dbReference type="PANTHER" id="PTHR23513:SF6">
    <property type="entry name" value="MAJOR FACILITATOR SUPERFAMILY ASSOCIATED DOMAIN-CONTAINING PROTEIN"/>
    <property type="match status" value="1"/>
</dbReference>
<dbReference type="eggNOG" id="COG2814">
    <property type="taxonomic scope" value="Bacteria"/>
</dbReference>
<evidence type="ECO:0000256" key="5">
    <source>
        <dbReference type="ARBA" id="ARBA00022989"/>
    </source>
</evidence>
<evidence type="ECO:0000256" key="7">
    <source>
        <dbReference type="SAM" id="Phobius"/>
    </source>
</evidence>
<dbReference type="InterPro" id="IPR020846">
    <property type="entry name" value="MFS_dom"/>
</dbReference>
<feature type="transmembrane region" description="Helical" evidence="7">
    <location>
        <begin position="152"/>
        <end position="168"/>
    </location>
</feature>
<feature type="transmembrane region" description="Helical" evidence="7">
    <location>
        <begin position="222"/>
        <end position="244"/>
    </location>
</feature>
<proteinExistence type="predicted"/>
<reference evidence="9 10" key="1">
    <citation type="journal article" date="2012" name="J. Bacteriol.">
        <title>Complete genome sequence of Nocardia brasiliensis HUJEG-1.</title>
        <authorList>
            <person name="Vera-Cabrera L."/>
            <person name="Ortiz-Lopez R."/>
            <person name="Elizondo-Gonzalez R."/>
            <person name="Perez-Maya A.A."/>
            <person name="Ocampo-Candiani J."/>
        </authorList>
    </citation>
    <scope>NUCLEOTIDE SEQUENCE [LARGE SCALE GENOMIC DNA]</scope>
    <source>
        <strain evidence="10">ATCC 700358</strain>
    </source>
</reference>
<evidence type="ECO:0000313" key="10">
    <source>
        <dbReference type="Proteomes" id="UP000006304"/>
    </source>
</evidence>
<dbReference type="PANTHER" id="PTHR23513">
    <property type="entry name" value="INTEGRAL MEMBRANE EFFLUX PROTEIN-RELATED"/>
    <property type="match status" value="1"/>
</dbReference>
<dbReference type="SUPFAM" id="SSF103473">
    <property type="entry name" value="MFS general substrate transporter"/>
    <property type="match status" value="1"/>
</dbReference>
<dbReference type="GO" id="GO:0022857">
    <property type="term" value="F:transmembrane transporter activity"/>
    <property type="evidence" value="ECO:0007669"/>
    <property type="project" value="InterPro"/>
</dbReference>
<organism evidence="9 10">
    <name type="scientific">Nocardia brasiliensis (strain ATCC 700358 / HUJEG-1)</name>
    <dbReference type="NCBI Taxonomy" id="1133849"/>
    <lineage>
        <taxon>Bacteria</taxon>
        <taxon>Bacillati</taxon>
        <taxon>Actinomycetota</taxon>
        <taxon>Actinomycetes</taxon>
        <taxon>Mycobacteriales</taxon>
        <taxon>Nocardiaceae</taxon>
        <taxon>Nocardia</taxon>
    </lineage>
</organism>
<dbReference type="HOGENOM" id="CLU_034180_13_0_11"/>
<dbReference type="KEGG" id="nbr:O3I_020775"/>
<keyword evidence="5 7" id="KW-1133">Transmembrane helix</keyword>
<evidence type="ECO:0000256" key="1">
    <source>
        <dbReference type="ARBA" id="ARBA00004651"/>
    </source>
</evidence>
<keyword evidence="10" id="KW-1185">Reference proteome</keyword>
<dbReference type="AlphaFoldDB" id="K0EYJ1"/>
<dbReference type="STRING" id="1133849.O3I_020775"/>
<dbReference type="PROSITE" id="PS50850">
    <property type="entry name" value="MFS"/>
    <property type="match status" value="1"/>
</dbReference>
<accession>K0EYJ1</accession>
<keyword evidence="6 7" id="KW-0472">Membrane</keyword>
<keyword evidence="3" id="KW-1003">Cell membrane</keyword>
<evidence type="ECO:0000259" key="8">
    <source>
        <dbReference type="PROSITE" id="PS50850"/>
    </source>
</evidence>
<name>K0EYJ1_NOCB7</name>
<feature type="transmembrane region" description="Helical" evidence="7">
    <location>
        <begin position="75"/>
        <end position="97"/>
    </location>
</feature>
<feature type="domain" description="Major facilitator superfamily (MFS) profile" evidence="8">
    <location>
        <begin position="9"/>
        <end position="398"/>
    </location>
</feature>
<dbReference type="Proteomes" id="UP000006304">
    <property type="component" value="Chromosome"/>
</dbReference>
<evidence type="ECO:0000256" key="4">
    <source>
        <dbReference type="ARBA" id="ARBA00022692"/>
    </source>
</evidence>
<keyword evidence="2" id="KW-0813">Transport</keyword>
<protein>
    <submittedName>
        <fullName evidence="9">Major facilitator transporter</fullName>
    </submittedName>
</protein>
<dbReference type="InterPro" id="IPR010290">
    <property type="entry name" value="TM_effector"/>
</dbReference>
<dbReference type="CDD" id="cd06173">
    <property type="entry name" value="MFS_MefA_like"/>
    <property type="match status" value="1"/>
</dbReference>
<dbReference type="GO" id="GO:0005886">
    <property type="term" value="C:plasma membrane"/>
    <property type="evidence" value="ECO:0007669"/>
    <property type="project" value="UniProtKB-SubCell"/>
</dbReference>
<dbReference type="EMBL" id="CP003876">
    <property type="protein sequence ID" value="AFU02114.1"/>
    <property type="molecule type" value="Genomic_DNA"/>
</dbReference>
<feature type="transmembrane region" description="Helical" evidence="7">
    <location>
        <begin position="43"/>
        <end position="63"/>
    </location>
</feature>
<feature type="transmembrane region" description="Helical" evidence="7">
    <location>
        <begin position="256"/>
        <end position="274"/>
    </location>
</feature>
<sequence>MPADRLDAAFARLWSAATISSFGDGVTQIGATLLAVSITRDPIAVSGLMIAQVTPFLVFGLPSGVLVDRFDRRRLMTLATIVRIAVLGTVSVAVATGHAGLPLLYAAFFVVGCAGLVFDNASVTAIPAVVAPAHLDRANGRMQATRAVIEQVLARPLGVVLFGITAWTPFVVDTAGLVAVAVLAGTLPAAVGRRVPDSGRPRLTAAVADGARWLWRHRLIRTLTLTVGLSNIGLGAIFSLLVLIAQERLGVGDTGYAVLLVAAALGGVCGGLTAPRIIAALGPGTTLRVGLLIEIAAYAGMASTHSVVVAVGILVPFAVHLSVFSTIGASLRQSLVPPELLGRVHSAYRLIGAGGLFLGASLGGLLAGRFGLAAPLWLGVVCAVVFTLLAWRTFADHSIAAARVARGHEAAEEGQR</sequence>
<dbReference type="Gene3D" id="1.20.1250.20">
    <property type="entry name" value="MFS general substrate transporter like domains"/>
    <property type="match status" value="1"/>
</dbReference>
<dbReference type="RefSeq" id="WP_014984969.1">
    <property type="nucleotide sequence ID" value="NC_018681.1"/>
</dbReference>
<evidence type="ECO:0000256" key="3">
    <source>
        <dbReference type="ARBA" id="ARBA00022475"/>
    </source>
</evidence>
<feature type="transmembrane region" description="Helical" evidence="7">
    <location>
        <begin position="307"/>
        <end position="327"/>
    </location>
</feature>
<evidence type="ECO:0000313" key="9">
    <source>
        <dbReference type="EMBL" id="AFU02114.1"/>
    </source>
</evidence>
<comment type="subcellular location">
    <subcellularLocation>
        <location evidence="1">Cell membrane</location>
        <topology evidence="1">Multi-pass membrane protein</topology>
    </subcellularLocation>
</comment>
<dbReference type="Pfam" id="PF05977">
    <property type="entry name" value="MFS_3"/>
    <property type="match status" value="1"/>
</dbReference>
<feature type="transmembrane region" description="Helical" evidence="7">
    <location>
        <begin position="372"/>
        <end position="391"/>
    </location>
</feature>
<keyword evidence="4 7" id="KW-0812">Transmembrane</keyword>
<feature type="transmembrane region" description="Helical" evidence="7">
    <location>
        <begin position="103"/>
        <end position="131"/>
    </location>
</feature>
<feature type="transmembrane region" description="Helical" evidence="7">
    <location>
        <begin position="347"/>
        <end position="366"/>
    </location>
</feature>
<evidence type="ECO:0000256" key="2">
    <source>
        <dbReference type="ARBA" id="ARBA00022448"/>
    </source>
</evidence>
<evidence type="ECO:0000256" key="6">
    <source>
        <dbReference type="ARBA" id="ARBA00023136"/>
    </source>
</evidence>